<dbReference type="NCBIfam" id="TIGR00125">
    <property type="entry name" value="cyt_tran_rel"/>
    <property type="match status" value="1"/>
</dbReference>
<keyword evidence="2" id="KW-0548">Nucleotidyltransferase</keyword>
<reference evidence="4 5" key="1">
    <citation type="submission" date="2015-11" db="EMBL/GenBank/DDBJ databases">
        <title>Evidence for parallel genomic evolution in an endosymbiosis of termite gut flagellates.</title>
        <authorList>
            <person name="Zheng H."/>
        </authorList>
    </citation>
    <scope>NUCLEOTIDE SEQUENCE [LARGE SCALE GENOMIC DNA]</scope>
    <source>
        <strain evidence="4 5">CET450</strain>
    </source>
</reference>
<comment type="caution">
    <text evidence="4">The sequence shown here is derived from an EMBL/GenBank/DDBJ whole genome shotgun (WGS) entry which is preliminary data.</text>
</comment>
<dbReference type="SUPFAM" id="SSF52374">
    <property type="entry name" value="Nucleotidylyl transferase"/>
    <property type="match status" value="1"/>
</dbReference>
<keyword evidence="5" id="KW-1185">Reference proteome</keyword>
<feature type="domain" description="Cytidyltransferase-like" evidence="3">
    <location>
        <begin position="7"/>
        <end position="77"/>
    </location>
</feature>
<dbReference type="InterPro" id="IPR014729">
    <property type="entry name" value="Rossmann-like_a/b/a_fold"/>
</dbReference>
<dbReference type="PANTHER" id="PTHR43793">
    <property type="entry name" value="FAD SYNTHASE"/>
    <property type="match status" value="1"/>
</dbReference>
<evidence type="ECO:0000259" key="3">
    <source>
        <dbReference type="Pfam" id="PF01467"/>
    </source>
</evidence>
<dbReference type="Pfam" id="PF01467">
    <property type="entry name" value="CTP_transf_like"/>
    <property type="match status" value="1"/>
</dbReference>
<protein>
    <recommendedName>
        <fullName evidence="3">Cytidyltransferase-like domain-containing protein</fullName>
    </recommendedName>
</protein>
<evidence type="ECO:0000313" key="5">
    <source>
        <dbReference type="Proteomes" id="UP000095237"/>
    </source>
</evidence>
<dbReference type="GO" id="GO:0016779">
    <property type="term" value="F:nucleotidyltransferase activity"/>
    <property type="evidence" value="ECO:0007669"/>
    <property type="project" value="UniProtKB-KW"/>
</dbReference>
<sequence length="88" mass="10006">MVFTNDCFDLLHLSHINLFEKAKSMGDVLLVTLNSDKSLSCLKCSQRPLSVEKDRAKLLLSLKFIDYVVVSSELRMDILVKDGDYKLP</sequence>
<dbReference type="Proteomes" id="UP000095237">
    <property type="component" value="Unassembled WGS sequence"/>
</dbReference>
<evidence type="ECO:0000313" key="4">
    <source>
        <dbReference type="EMBL" id="OEG71616.1"/>
    </source>
</evidence>
<evidence type="ECO:0000256" key="1">
    <source>
        <dbReference type="ARBA" id="ARBA00022679"/>
    </source>
</evidence>
<dbReference type="EMBL" id="LNVX01000142">
    <property type="protein sequence ID" value="OEG71616.1"/>
    <property type="molecule type" value="Genomic_DNA"/>
</dbReference>
<organism evidence="4 5">
    <name type="scientific">Endomicrobium trichonymphae</name>
    <dbReference type="NCBI Taxonomy" id="1408204"/>
    <lineage>
        <taxon>Bacteria</taxon>
        <taxon>Pseudomonadati</taxon>
        <taxon>Elusimicrobiota</taxon>
        <taxon>Endomicrobiia</taxon>
        <taxon>Endomicrobiales</taxon>
        <taxon>Endomicrobiaceae</taxon>
        <taxon>Candidatus Endomicrobiellum</taxon>
    </lineage>
</organism>
<gene>
    <name evidence="4" type="ORF">ATZ36_13675</name>
</gene>
<keyword evidence="1" id="KW-0808">Transferase</keyword>
<dbReference type="InterPro" id="IPR004821">
    <property type="entry name" value="Cyt_trans-like"/>
</dbReference>
<proteinExistence type="predicted"/>
<dbReference type="Gene3D" id="3.40.50.620">
    <property type="entry name" value="HUPs"/>
    <property type="match status" value="1"/>
</dbReference>
<evidence type="ECO:0000256" key="2">
    <source>
        <dbReference type="ARBA" id="ARBA00022695"/>
    </source>
</evidence>
<dbReference type="InterPro" id="IPR050385">
    <property type="entry name" value="Archaeal_FAD_synthase"/>
</dbReference>
<dbReference type="AlphaFoldDB" id="A0A1E5IMB5"/>
<dbReference type="PANTHER" id="PTHR43793:SF2">
    <property type="entry name" value="BIFUNCTIONAL PROTEIN HLDE"/>
    <property type="match status" value="1"/>
</dbReference>
<accession>A0A1E5IMB5</accession>
<name>A0A1E5IMB5_ENDTX</name>